<feature type="compositionally biased region" description="Low complexity" evidence="1">
    <location>
        <begin position="36"/>
        <end position="46"/>
    </location>
</feature>
<dbReference type="EMBL" id="JAAAIP010001041">
    <property type="protein sequence ID" value="KAG0310586.1"/>
    <property type="molecule type" value="Genomic_DNA"/>
</dbReference>
<feature type="compositionally biased region" description="Low complexity" evidence="1">
    <location>
        <begin position="269"/>
        <end position="281"/>
    </location>
</feature>
<feature type="compositionally biased region" description="Basic and acidic residues" evidence="1">
    <location>
        <begin position="222"/>
        <end position="243"/>
    </location>
</feature>
<proteinExistence type="predicted"/>
<feature type="compositionally biased region" description="Basic and acidic residues" evidence="1">
    <location>
        <begin position="49"/>
        <end position="60"/>
    </location>
</feature>
<name>A0A9P6ULR0_9FUNG</name>
<feature type="compositionally biased region" description="Basic and acidic residues" evidence="1">
    <location>
        <begin position="499"/>
        <end position="544"/>
    </location>
</feature>
<feature type="region of interest" description="Disordered" evidence="1">
    <location>
        <begin position="112"/>
        <end position="141"/>
    </location>
</feature>
<feature type="compositionally biased region" description="Basic and acidic residues" evidence="1">
    <location>
        <begin position="446"/>
        <end position="462"/>
    </location>
</feature>
<keyword evidence="3" id="KW-1185">Reference proteome</keyword>
<feature type="compositionally biased region" description="Low complexity" evidence="1">
    <location>
        <begin position="347"/>
        <end position="370"/>
    </location>
</feature>
<feature type="compositionally biased region" description="Polar residues" evidence="1">
    <location>
        <begin position="467"/>
        <end position="487"/>
    </location>
</feature>
<feature type="region of interest" description="Disordered" evidence="1">
    <location>
        <begin position="207"/>
        <end position="243"/>
    </location>
</feature>
<dbReference type="AlphaFoldDB" id="A0A9P6ULR0"/>
<evidence type="ECO:0000313" key="3">
    <source>
        <dbReference type="Proteomes" id="UP000738325"/>
    </source>
</evidence>
<dbReference type="Proteomes" id="UP000738325">
    <property type="component" value="Unassembled WGS sequence"/>
</dbReference>
<feature type="compositionally biased region" description="Basic and acidic residues" evidence="1">
    <location>
        <begin position="629"/>
        <end position="643"/>
    </location>
</feature>
<evidence type="ECO:0000256" key="1">
    <source>
        <dbReference type="SAM" id="MobiDB-lite"/>
    </source>
</evidence>
<feature type="compositionally biased region" description="Low complexity" evidence="1">
    <location>
        <begin position="113"/>
        <end position="126"/>
    </location>
</feature>
<feature type="region of interest" description="Disordered" evidence="1">
    <location>
        <begin position="267"/>
        <end position="311"/>
    </location>
</feature>
<feature type="compositionally biased region" description="Basic and acidic residues" evidence="1">
    <location>
        <begin position="389"/>
        <end position="413"/>
    </location>
</feature>
<feature type="region of interest" description="Disordered" evidence="1">
    <location>
        <begin position="346"/>
        <end position="643"/>
    </location>
</feature>
<feature type="compositionally biased region" description="Basic and acidic residues" evidence="1">
    <location>
        <begin position="591"/>
        <end position="619"/>
    </location>
</feature>
<feature type="region of interest" description="Disordered" evidence="1">
    <location>
        <begin position="1"/>
        <end position="60"/>
    </location>
</feature>
<organism evidence="2 3">
    <name type="scientific">Dissophora globulifera</name>
    <dbReference type="NCBI Taxonomy" id="979702"/>
    <lineage>
        <taxon>Eukaryota</taxon>
        <taxon>Fungi</taxon>
        <taxon>Fungi incertae sedis</taxon>
        <taxon>Mucoromycota</taxon>
        <taxon>Mortierellomycotina</taxon>
        <taxon>Mortierellomycetes</taxon>
        <taxon>Mortierellales</taxon>
        <taxon>Mortierellaceae</taxon>
        <taxon>Dissophora</taxon>
    </lineage>
</organism>
<reference evidence="2" key="1">
    <citation type="journal article" date="2020" name="Fungal Divers.">
        <title>Resolving the Mortierellaceae phylogeny through synthesis of multi-gene phylogenetics and phylogenomics.</title>
        <authorList>
            <person name="Vandepol N."/>
            <person name="Liber J."/>
            <person name="Desiro A."/>
            <person name="Na H."/>
            <person name="Kennedy M."/>
            <person name="Barry K."/>
            <person name="Grigoriev I.V."/>
            <person name="Miller A.N."/>
            <person name="O'Donnell K."/>
            <person name="Stajich J.E."/>
            <person name="Bonito G."/>
        </authorList>
    </citation>
    <scope>NUCLEOTIDE SEQUENCE</scope>
    <source>
        <strain evidence="2">REB-010B</strain>
    </source>
</reference>
<comment type="caution">
    <text evidence="2">The sequence shown here is derived from an EMBL/GenBank/DDBJ whole genome shotgun (WGS) entry which is preliminary data.</text>
</comment>
<sequence>MFTVFVVPSQDITPSHSLPPSSPAWPHHQHPHNAKSQSQQPQQPQQHLEPGKPSRDQELEHIKSQLSTLPSRRRDYSLMATLQSSVFFGGFGSLVRQIEAMDRQLAAEALLRSSPSSSSSSSSSSSVKPKNTVADEQQGQGQVVVVAAAPTRATTDHPAPPTASESAVDAVVKLQRDSGDSIIYDGKHGTNNGGESMKRYRITLEELSDDHSNSSSSPIALRHHDRDGNDDGHQHTDAATTEDRATVVMTTTATMPPSLVSWLLHATGQAQQGQQPDQSSSVTPAITPPPLPHSPNTATKDAGVQQRVAKSSDKDMADLVAALSADISSGTLVPAPPMPVLIASAPSSDSAGVDKTSSSSSSSFSTPSPKTIDAKAKESSDESAVLVNKVKEIRPSWEQKRTAETTDKLEHAPPRQWPPRRRTSNQTFTQTTITRPDGTVESKTVTMDRETGVAETRFRVQHPDGSVQESTWPERTISSTPPSTFAPQQQQQQQSDASIKTEHESHRSAFRERMSQRRQERCERRRERQERRQELRDAESKQREATAVAYGFVYNDPDAETISGRTTADPHSARTETRPHHGQSYHTAWHQRREERQREREQMSRREEDELQGERESRVKTWPPKAYLRRMEQEQGREPRHNV</sequence>
<protein>
    <submittedName>
        <fullName evidence="2">Uncharacterized protein</fullName>
    </submittedName>
</protein>
<dbReference type="OrthoDB" id="2449868at2759"/>
<accession>A0A9P6ULR0</accession>
<feature type="compositionally biased region" description="Low complexity" evidence="1">
    <location>
        <begin position="424"/>
        <end position="435"/>
    </location>
</feature>
<gene>
    <name evidence="2" type="ORF">BGZ99_000290</name>
</gene>
<feature type="compositionally biased region" description="Polar residues" evidence="1">
    <location>
        <begin position="10"/>
        <end position="19"/>
    </location>
</feature>
<evidence type="ECO:0000313" key="2">
    <source>
        <dbReference type="EMBL" id="KAG0310586.1"/>
    </source>
</evidence>